<comment type="caution">
    <text evidence="2">The sequence shown here is derived from an EMBL/GenBank/DDBJ whole genome shotgun (WGS) entry which is preliminary data.</text>
</comment>
<dbReference type="EMBL" id="JAULUE010002053">
    <property type="protein sequence ID" value="KAK5897375.1"/>
    <property type="molecule type" value="Genomic_DNA"/>
</dbReference>
<sequence>MFRWWGWAWLRACRSGWSPERTGFQLHPPAQIEPSSLGLVMVEAGWAGWSCWSPCLRESQPGPSQRVTPSPLWQSPASISLQPAAMRR</sequence>
<dbReference type="Proteomes" id="UP001335648">
    <property type="component" value="Unassembled WGS sequence"/>
</dbReference>
<evidence type="ECO:0000313" key="2">
    <source>
        <dbReference type="EMBL" id="KAK5897375.1"/>
    </source>
</evidence>
<feature type="region of interest" description="Disordered" evidence="1">
    <location>
        <begin position="59"/>
        <end position="88"/>
    </location>
</feature>
<evidence type="ECO:0000313" key="3">
    <source>
        <dbReference type="Proteomes" id="UP001335648"/>
    </source>
</evidence>
<name>A0AAN8C7I2_9TELE</name>
<reference evidence="2 3" key="1">
    <citation type="journal article" date="2023" name="Mol. Biol. Evol.">
        <title>Genomics of Secondarily Temperate Adaptation in the Only Non-Antarctic Icefish.</title>
        <authorList>
            <person name="Rivera-Colon A.G."/>
            <person name="Rayamajhi N."/>
            <person name="Minhas B.F."/>
            <person name="Madrigal G."/>
            <person name="Bilyk K.T."/>
            <person name="Yoon V."/>
            <person name="Hune M."/>
            <person name="Gregory S."/>
            <person name="Cheng C.H.C."/>
            <person name="Catchen J.M."/>
        </authorList>
    </citation>
    <scope>NUCLEOTIDE SEQUENCE [LARGE SCALE GENOMIC DNA]</scope>
    <source>
        <strain evidence="2">JC2023a</strain>
    </source>
</reference>
<organism evidence="2 3">
    <name type="scientific">Champsocephalus esox</name>
    <name type="common">pike icefish</name>
    <dbReference type="NCBI Taxonomy" id="159716"/>
    <lineage>
        <taxon>Eukaryota</taxon>
        <taxon>Metazoa</taxon>
        <taxon>Chordata</taxon>
        <taxon>Craniata</taxon>
        <taxon>Vertebrata</taxon>
        <taxon>Euteleostomi</taxon>
        <taxon>Actinopterygii</taxon>
        <taxon>Neopterygii</taxon>
        <taxon>Teleostei</taxon>
        <taxon>Neoteleostei</taxon>
        <taxon>Acanthomorphata</taxon>
        <taxon>Eupercaria</taxon>
        <taxon>Perciformes</taxon>
        <taxon>Notothenioidei</taxon>
        <taxon>Channichthyidae</taxon>
        <taxon>Champsocephalus</taxon>
    </lineage>
</organism>
<proteinExistence type="predicted"/>
<keyword evidence="3" id="KW-1185">Reference proteome</keyword>
<evidence type="ECO:0000256" key="1">
    <source>
        <dbReference type="SAM" id="MobiDB-lite"/>
    </source>
</evidence>
<protein>
    <submittedName>
        <fullName evidence="2">Uncharacterized protein</fullName>
    </submittedName>
</protein>
<dbReference type="AlphaFoldDB" id="A0AAN8C7I2"/>
<accession>A0AAN8C7I2</accession>
<feature type="compositionally biased region" description="Polar residues" evidence="1">
    <location>
        <begin position="61"/>
        <end position="81"/>
    </location>
</feature>
<gene>
    <name evidence="2" type="ORF">CesoFtcFv8_010442</name>
</gene>